<dbReference type="AlphaFoldDB" id="A0A3E2WAE5"/>
<evidence type="ECO:0000313" key="1">
    <source>
        <dbReference type="EMBL" id="RGC21668.1"/>
    </source>
</evidence>
<organism evidence="1 2">
    <name type="scientific">Faecalibacterium prausnitzii</name>
    <dbReference type="NCBI Taxonomy" id="853"/>
    <lineage>
        <taxon>Bacteria</taxon>
        <taxon>Bacillati</taxon>
        <taxon>Bacillota</taxon>
        <taxon>Clostridia</taxon>
        <taxon>Eubacteriales</taxon>
        <taxon>Oscillospiraceae</taxon>
        <taxon>Faecalibacterium</taxon>
    </lineage>
</organism>
<accession>A0A3E2WAE5</accession>
<dbReference type="Proteomes" id="UP000260733">
    <property type="component" value="Unassembled WGS sequence"/>
</dbReference>
<evidence type="ECO:0000313" key="2">
    <source>
        <dbReference type="Proteomes" id="UP000260733"/>
    </source>
</evidence>
<reference evidence="1 2" key="1">
    <citation type="submission" date="2018-08" db="EMBL/GenBank/DDBJ databases">
        <title>A genome reference for cultivated species of the human gut microbiota.</title>
        <authorList>
            <person name="Zou Y."/>
            <person name="Xue W."/>
            <person name="Luo G."/>
        </authorList>
    </citation>
    <scope>NUCLEOTIDE SEQUENCE [LARGE SCALE GENOMIC DNA]</scope>
    <source>
        <strain evidence="1 2">AM37-13AC</strain>
    </source>
</reference>
<gene>
    <name evidence="1" type="ORF">DW855_01015</name>
</gene>
<proteinExistence type="predicted"/>
<comment type="caution">
    <text evidence="1">The sequence shown here is derived from an EMBL/GenBank/DDBJ whole genome shotgun (WGS) entry which is preliminary data.</text>
</comment>
<dbReference type="EMBL" id="QVFB01000001">
    <property type="protein sequence ID" value="RGC21668.1"/>
    <property type="molecule type" value="Genomic_DNA"/>
</dbReference>
<name>A0A3E2WAE5_9FIRM</name>
<sequence>MYHDFQTRTLLSFLCRYATIQLLDELPLGEFCVRKEFSIMDHTYQRPLQLPACCSVLSAEEMTYTEGGALSINITPEQVMAFGINATVNLLGMMGRYAFQAAVSGMQNALNDGLGVGDAIGHYWGKLNTWSKVATIGLAGLGGYYAYAQARSIYLSLKGFVTELKDAVDQYKADKQAAQEADQQNCLPTLVALC</sequence>
<protein>
    <submittedName>
        <fullName evidence="1">Uncharacterized protein</fullName>
    </submittedName>
</protein>